<accession>K2KP25</accession>
<keyword evidence="5 7" id="KW-0472">Membrane</keyword>
<dbReference type="Proteomes" id="UP000014115">
    <property type="component" value="Unassembled WGS sequence"/>
</dbReference>
<evidence type="ECO:0000256" key="1">
    <source>
        <dbReference type="ARBA" id="ARBA00004651"/>
    </source>
</evidence>
<keyword evidence="12" id="KW-1185">Reference proteome</keyword>
<feature type="transmembrane region" description="Helical" evidence="7">
    <location>
        <begin position="296"/>
        <end position="317"/>
    </location>
</feature>
<dbReference type="EMBL" id="AMRG01000026">
    <property type="protein sequence ID" value="EKE79325.1"/>
    <property type="molecule type" value="Genomic_DNA"/>
</dbReference>
<evidence type="ECO:0000256" key="6">
    <source>
        <dbReference type="ARBA" id="ARBA00038076"/>
    </source>
</evidence>
<dbReference type="PATRIC" id="fig|740709.3.peg.2626"/>
<feature type="domain" description="MacB-like periplasmic core" evidence="10">
    <location>
        <begin position="2"/>
        <end position="199"/>
    </location>
</feature>
<dbReference type="Pfam" id="PF02687">
    <property type="entry name" value="FtsX"/>
    <property type="match status" value="2"/>
</dbReference>
<evidence type="ECO:0000256" key="7">
    <source>
        <dbReference type="SAM" id="Phobius"/>
    </source>
</evidence>
<feature type="transmembrane region" description="Helical" evidence="7">
    <location>
        <begin position="747"/>
        <end position="772"/>
    </location>
</feature>
<feature type="signal peptide" evidence="8">
    <location>
        <begin position="1"/>
        <end position="21"/>
    </location>
</feature>
<feature type="transmembrane region" description="Helical" evidence="7">
    <location>
        <begin position="704"/>
        <end position="727"/>
    </location>
</feature>
<dbReference type="eggNOG" id="COG0577">
    <property type="taxonomic scope" value="Bacteria"/>
</dbReference>
<dbReference type="InterPro" id="IPR050250">
    <property type="entry name" value="Macrolide_Exporter_MacB"/>
</dbReference>
<comment type="subcellular location">
    <subcellularLocation>
        <location evidence="1">Cell membrane</location>
        <topology evidence="1">Multi-pass membrane protein</topology>
    </subcellularLocation>
</comment>
<dbReference type="STRING" id="740709.A10D4_13041"/>
<feature type="transmembrane region" description="Helical" evidence="7">
    <location>
        <begin position="386"/>
        <end position="407"/>
    </location>
</feature>
<evidence type="ECO:0000313" key="12">
    <source>
        <dbReference type="Proteomes" id="UP000014115"/>
    </source>
</evidence>
<dbReference type="PANTHER" id="PTHR30572">
    <property type="entry name" value="MEMBRANE COMPONENT OF TRANSPORTER-RELATED"/>
    <property type="match status" value="1"/>
</dbReference>
<comment type="similarity">
    <text evidence="6">Belongs to the ABC-4 integral membrane protein family.</text>
</comment>
<feature type="transmembrane region" description="Helical" evidence="7">
    <location>
        <begin position="658"/>
        <end position="684"/>
    </location>
</feature>
<feature type="transmembrane region" description="Helical" evidence="7">
    <location>
        <begin position="240"/>
        <end position="259"/>
    </location>
</feature>
<feature type="transmembrane region" description="Helical" evidence="7">
    <location>
        <begin position="337"/>
        <end position="360"/>
    </location>
</feature>
<evidence type="ECO:0000259" key="10">
    <source>
        <dbReference type="Pfam" id="PF12704"/>
    </source>
</evidence>
<comment type="caution">
    <text evidence="11">The sequence shown here is derived from an EMBL/GenBank/DDBJ whole genome shotgun (WGS) entry which is preliminary data.</text>
</comment>
<keyword evidence="2" id="KW-1003">Cell membrane</keyword>
<reference evidence="11 12" key="1">
    <citation type="journal article" date="2012" name="J. Bacteriol.">
        <title>Genome Sequence of Idiomarina xiamenensis Type Strain 10-D-4.</title>
        <authorList>
            <person name="Lai Q."/>
            <person name="Wang L."/>
            <person name="Wang W."/>
            <person name="Shao Z."/>
        </authorList>
    </citation>
    <scope>NUCLEOTIDE SEQUENCE [LARGE SCALE GENOMIC DNA]</scope>
    <source>
        <strain evidence="11 12">10-D-4</strain>
    </source>
</reference>
<evidence type="ECO:0000259" key="9">
    <source>
        <dbReference type="Pfam" id="PF02687"/>
    </source>
</evidence>
<evidence type="ECO:0000256" key="4">
    <source>
        <dbReference type="ARBA" id="ARBA00022989"/>
    </source>
</evidence>
<dbReference type="Pfam" id="PF12704">
    <property type="entry name" value="MacB_PCD"/>
    <property type="match status" value="2"/>
</dbReference>
<dbReference type="InterPro" id="IPR003838">
    <property type="entry name" value="ABC3_permease_C"/>
</dbReference>
<protein>
    <submittedName>
        <fullName evidence="11">Permease</fullName>
    </submittedName>
</protein>
<dbReference type="AlphaFoldDB" id="K2KP25"/>
<dbReference type="InterPro" id="IPR025857">
    <property type="entry name" value="MacB_PCD"/>
</dbReference>
<dbReference type="PANTHER" id="PTHR30572:SF4">
    <property type="entry name" value="ABC TRANSPORTER PERMEASE YTRF"/>
    <property type="match status" value="1"/>
</dbReference>
<name>K2KP25_9GAMM</name>
<feature type="domain" description="ABC3 transporter permease C-terminal" evidence="9">
    <location>
        <begin position="248"/>
        <end position="366"/>
    </location>
</feature>
<proteinExistence type="inferred from homology"/>
<keyword evidence="8" id="KW-0732">Signal</keyword>
<organism evidence="11 12">
    <name type="scientific">Idiomarina xiamenensis 10-D-4</name>
    <dbReference type="NCBI Taxonomy" id="740709"/>
    <lineage>
        <taxon>Bacteria</taxon>
        <taxon>Pseudomonadati</taxon>
        <taxon>Pseudomonadota</taxon>
        <taxon>Gammaproteobacteria</taxon>
        <taxon>Alteromonadales</taxon>
        <taxon>Idiomarinaceae</taxon>
        <taxon>Idiomarina</taxon>
    </lineage>
</organism>
<evidence type="ECO:0000313" key="11">
    <source>
        <dbReference type="EMBL" id="EKE79325.1"/>
    </source>
</evidence>
<dbReference type="GO" id="GO:0022857">
    <property type="term" value="F:transmembrane transporter activity"/>
    <property type="evidence" value="ECO:0007669"/>
    <property type="project" value="TreeGrafter"/>
</dbReference>
<dbReference type="GO" id="GO:0005886">
    <property type="term" value="C:plasma membrane"/>
    <property type="evidence" value="ECO:0007669"/>
    <property type="project" value="UniProtKB-SubCell"/>
</dbReference>
<keyword evidence="4 7" id="KW-1133">Transmembrane helix</keyword>
<keyword evidence="3 7" id="KW-0812">Transmembrane</keyword>
<evidence type="ECO:0000256" key="8">
    <source>
        <dbReference type="SAM" id="SignalP"/>
    </source>
</evidence>
<feature type="chain" id="PRO_5003860063" evidence="8">
    <location>
        <begin position="22"/>
        <end position="783"/>
    </location>
</feature>
<evidence type="ECO:0000256" key="5">
    <source>
        <dbReference type="ARBA" id="ARBA00023136"/>
    </source>
</evidence>
<evidence type="ECO:0000256" key="3">
    <source>
        <dbReference type="ARBA" id="ARBA00022692"/>
    </source>
</evidence>
<gene>
    <name evidence="11" type="ORF">A10D4_13041</name>
</gene>
<sequence>MGVAACIVVFTLVKASLFAPIAVPQIDRVVKLGSLEQGDYAGGLAPIQVINLGKLPSVRQVGAATPAVSSVTVQNADRAIMVASWHVSKEFLDVLRMPMQIGRGFNENENKPNGPQAALISHGYWQQHFAGNSSALNKSLLVNGVSIPIVGVLPLEFPYKNADIIFPLTFDSSNTSWSGSFNVIARVDNNVSYEMISSALYSRLHSLDVEHKRESLGKYHHYIAQPLESVLRAETRTSTIMTIFAGCAAVLLLIVLINLSNLSLLRIVAHNHDSAVRRALGAPIFRLLLPTVAEQFLVAVFGCILGLSLAWVSLKLANNVLPSYWFISASSRPEISLLSVLFAFVLSLFVVAIALAFGWWRIRFTSMKDVLVSGGRTGNDRKSGKLGSLLVTIQAALATVLLLVAALSARTYWNSSQVDYGFDGEHSLAFHIKPDRGTYPDQEAVMIMADGMVTRLESVAGVMRVGYGTNIPASGTDHNDTAPFLMDNGSVLDSITAYLVSPGYFESLGMEIQQGREFDRGHSTNTDTIIITEELEKHIQTSMLGQKLTLPYNSVNSAWENLPLSIRGIAKGVRAYGPNRQKPPIVWIPFMANTEKLYNLWRDSDSLWFIVKVHGDPASFKDEVLDAANDIAPTLSVGRLEPISEYQALNLYTQRLNLVLILVFSGVALSLSSIGMYSVMAVSVAGRKHEFGVRAALGAKPSRLMIDVFKSGGISLGIGLIVGLIVAATVSKFIERFLYGVSAADPYSIVIIVAVLILSGLIACLAPAMRAARTRPMQSLRMD</sequence>
<feature type="domain" description="ABC3 transporter permease C-terminal" evidence="9">
    <location>
        <begin position="663"/>
        <end position="775"/>
    </location>
</feature>
<evidence type="ECO:0000256" key="2">
    <source>
        <dbReference type="ARBA" id="ARBA00022475"/>
    </source>
</evidence>
<feature type="domain" description="MacB-like periplasmic core" evidence="10">
    <location>
        <begin position="417"/>
        <end position="623"/>
    </location>
</feature>